<dbReference type="Proteomes" id="UP000712673">
    <property type="component" value="Unassembled WGS sequence"/>
</dbReference>
<dbReference type="Pfam" id="PF13432">
    <property type="entry name" value="TPR_16"/>
    <property type="match status" value="1"/>
</dbReference>
<sequence>MRNLLIKFDKFCPSTRSVASNQASVAAAKGDALYTLHGWDYMAYAYLQMAEDTRAEQVGADAVRFGMMKDANFGALFGAAAIPARLALERGRWAEAAALALPANVPAEDWQRAPQAEAINAFARALGAARSGNAAGARQEIARLQALQQVLTERKLAYWAEQAEIQAQVASAWALRAEGKNEEALTAMRAAADHEDQTEKHAVTPGPIMPARELLGDLLLELGRPAEALPQYQASIAKEPNRFRGLYGAGLAAERAGDRARARGYFEKLVALCAESDGGRPELGQARQTLAQR</sequence>
<comment type="caution">
    <text evidence="1">The sequence shown here is derived from an EMBL/GenBank/DDBJ whole genome shotgun (WGS) entry which is preliminary data.</text>
</comment>
<dbReference type="SUPFAM" id="SSF48452">
    <property type="entry name" value="TPR-like"/>
    <property type="match status" value="1"/>
</dbReference>
<accession>A0A938B4Q3</accession>
<organism evidence="1 2">
    <name type="scientific">Tectimicrobiota bacterium</name>
    <dbReference type="NCBI Taxonomy" id="2528274"/>
    <lineage>
        <taxon>Bacteria</taxon>
        <taxon>Pseudomonadati</taxon>
        <taxon>Nitrospinota/Tectimicrobiota group</taxon>
        <taxon>Candidatus Tectimicrobiota</taxon>
    </lineage>
</organism>
<gene>
    <name evidence="1" type="ORF">FJZ47_14280</name>
</gene>
<dbReference type="PANTHER" id="PTHR45588">
    <property type="entry name" value="TPR DOMAIN-CONTAINING PROTEIN"/>
    <property type="match status" value="1"/>
</dbReference>
<evidence type="ECO:0008006" key="3">
    <source>
        <dbReference type="Google" id="ProtNLM"/>
    </source>
</evidence>
<dbReference type="Gene3D" id="1.25.40.10">
    <property type="entry name" value="Tetratricopeptide repeat domain"/>
    <property type="match status" value="1"/>
</dbReference>
<dbReference type="PANTHER" id="PTHR45588:SF1">
    <property type="entry name" value="WW DOMAIN-CONTAINING PROTEIN"/>
    <property type="match status" value="1"/>
</dbReference>
<evidence type="ECO:0000313" key="1">
    <source>
        <dbReference type="EMBL" id="MBM3224953.1"/>
    </source>
</evidence>
<reference evidence="1" key="1">
    <citation type="submission" date="2019-03" db="EMBL/GenBank/DDBJ databases">
        <title>Lake Tanganyika Metagenome-Assembled Genomes (MAGs).</title>
        <authorList>
            <person name="Tran P."/>
        </authorList>
    </citation>
    <scope>NUCLEOTIDE SEQUENCE</scope>
    <source>
        <strain evidence="1">K_DeepCast_65m_m2_066</strain>
    </source>
</reference>
<name>A0A938B4Q3_UNCTE</name>
<proteinExistence type="predicted"/>
<evidence type="ECO:0000313" key="2">
    <source>
        <dbReference type="Proteomes" id="UP000712673"/>
    </source>
</evidence>
<protein>
    <recommendedName>
        <fullName evidence="3">Tetratricopeptide repeat protein</fullName>
    </recommendedName>
</protein>
<dbReference type="AlphaFoldDB" id="A0A938B4Q3"/>
<dbReference type="InterPro" id="IPR011990">
    <property type="entry name" value="TPR-like_helical_dom_sf"/>
</dbReference>
<dbReference type="EMBL" id="VGLS01000445">
    <property type="protein sequence ID" value="MBM3224953.1"/>
    <property type="molecule type" value="Genomic_DNA"/>
</dbReference>